<feature type="region of interest" description="Disordered" evidence="1">
    <location>
        <begin position="124"/>
        <end position="146"/>
    </location>
</feature>
<gene>
    <name evidence="2" type="ORF">PFISCL1PPCAC_20699</name>
</gene>
<dbReference type="Proteomes" id="UP001432322">
    <property type="component" value="Unassembled WGS sequence"/>
</dbReference>
<reference evidence="2" key="1">
    <citation type="submission" date="2023-10" db="EMBL/GenBank/DDBJ databases">
        <title>Genome assembly of Pristionchus species.</title>
        <authorList>
            <person name="Yoshida K."/>
            <person name="Sommer R.J."/>
        </authorList>
    </citation>
    <scope>NUCLEOTIDE SEQUENCE</scope>
    <source>
        <strain evidence="2">RS5133</strain>
    </source>
</reference>
<proteinExistence type="predicted"/>
<name>A0AAV5WEF7_9BILA</name>
<evidence type="ECO:0000313" key="2">
    <source>
        <dbReference type="EMBL" id="GMT29402.1"/>
    </source>
</evidence>
<comment type="caution">
    <text evidence="2">The sequence shown here is derived from an EMBL/GenBank/DDBJ whole genome shotgun (WGS) entry which is preliminary data.</text>
</comment>
<dbReference type="EMBL" id="BTSY01000005">
    <property type="protein sequence ID" value="GMT29402.1"/>
    <property type="molecule type" value="Genomic_DNA"/>
</dbReference>
<evidence type="ECO:0008006" key="4">
    <source>
        <dbReference type="Google" id="ProtNLM"/>
    </source>
</evidence>
<feature type="region of interest" description="Disordered" evidence="1">
    <location>
        <begin position="241"/>
        <end position="280"/>
    </location>
</feature>
<feature type="non-terminal residue" evidence="2">
    <location>
        <position position="1"/>
    </location>
</feature>
<sequence>ILYTPLPVFTGGEYGCREGHTWSNRMENRGISSNLNLGRLKLVLGNFEALEEENSARANDLDNGGEEVDGRVEHGNALGVHKPPREQRADGASQNRWCVLRAQVVGGAAEQLLHVETPVDRVTPADEGVESVNAEDNEEREEETRSDAIPFGVDDVGLKNEGDELREAAIVADEGEVVSQLAGLVHSACGGAHDAEFLFDVELETFAGSEMGFLWLFHPIKIGFIDFACVKRVEKRKKRKIEEKTADVQEGEEEKQGEQSSIPTENSKFRVMATHAHLSW</sequence>
<feature type="compositionally biased region" description="Acidic residues" evidence="1">
    <location>
        <begin position="127"/>
        <end position="141"/>
    </location>
</feature>
<organism evidence="2 3">
    <name type="scientific">Pristionchus fissidentatus</name>
    <dbReference type="NCBI Taxonomy" id="1538716"/>
    <lineage>
        <taxon>Eukaryota</taxon>
        <taxon>Metazoa</taxon>
        <taxon>Ecdysozoa</taxon>
        <taxon>Nematoda</taxon>
        <taxon>Chromadorea</taxon>
        <taxon>Rhabditida</taxon>
        <taxon>Rhabditina</taxon>
        <taxon>Diplogasteromorpha</taxon>
        <taxon>Diplogasteroidea</taxon>
        <taxon>Neodiplogasteridae</taxon>
        <taxon>Pristionchus</taxon>
    </lineage>
</organism>
<keyword evidence="3" id="KW-1185">Reference proteome</keyword>
<accession>A0AAV5WEF7</accession>
<protein>
    <recommendedName>
        <fullName evidence="4">Ribosomal protein</fullName>
    </recommendedName>
</protein>
<evidence type="ECO:0000256" key="1">
    <source>
        <dbReference type="SAM" id="MobiDB-lite"/>
    </source>
</evidence>
<dbReference type="AlphaFoldDB" id="A0AAV5WEF7"/>
<evidence type="ECO:0000313" key="3">
    <source>
        <dbReference type="Proteomes" id="UP001432322"/>
    </source>
</evidence>